<keyword evidence="2" id="KW-1185">Reference proteome</keyword>
<sequence length="76" mass="8095">MHPSIHFAAGFAGHDGRLADVRRRANFQRDAAAAWLLNGGGPRWVPMASSQACAWFASGLSFVLGDRVDGTIGRNA</sequence>
<proteinExistence type="predicted"/>
<dbReference type="Proteomes" id="UP000775872">
    <property type="component" value="Unassembled WGS sequence"/>
</dbReference>
<dbReference type="AlphaFoldDB" id="A0A9N9VWD2"/>
<name>A0A9N9VWD2_9HYPO</name>
<evidence type="ECO:0000313" key="1">
    <source>
        <dbReference type="EMBL" id="CAH0036643.1"/>
    </source>
</evidence>
<dbReference type="EMBL" id="CABFOC020000002">
    <property type="protein sequence ID" value="CAH0036643.1"/>
    <property type="molecule type" value="Genomic_DNA"/>
</dbReference>
<organism evidence="1 2">
    <name type="scientific">Clonostachys solani</name>
    <dbReference type="NCBI Taxonomy" id="160281"/>
    <lineage>
        <taxon>Eukaryota</taxon>
        <taxon>Fungi</taxon>
        <taxon>Dikarya</taxon>
        <taxon>Ascomycota</taxon>
        <taxon>Pezizomycotina</taxon>
        <taxon>Sordariomycetes</taxon>
        <taxon>Hypocreomycetidae</taxon>
        <taxon>Hypocreales</taxon>
        <taxon>Bionectriaceae</taxon>
        <taxon>Clonostachys</taxon>
    </lineage>
</organism>
<evidence type="ECO:0000313" key="2">
    <source>
        <dbReference type="Proteomes" id="UP000775872"/>
    </source>
</evidence>
<comment type="caution">
    <text evidence="1">The sequence shown here is derived from an EMBL/GenBank/DDBJ whole genome shotgun (WGS) entry which is preliminary data.</text>
</comment>
<accession>A0A9N9VWD2</accession>
<gene>
    <name evidence="1" type="ORF">CSOL1703_00002728</name>
</gene>
<reference evidence="1 2" key="2">
    <citation type="submission" date="2021-10" db="EMBL/GenBank/DDBJ databases">
        <authorList>
            <person name="Piombo E."/>
        </authorList>
    </citation>
    <scope>NUCLEOTIDE SEQUENCE [LARGE SCALE GENOMIC DNA]</scope>
</reference>
<reference evidence="2" key="1">
    <citation type="submission" date="2019-06" db="EMBL/GenBank/DDBJ databases">
        <authorList>
            <person name="Broberg M."/>
        </authorList>
    </citation>
    <scope>NUCLEOTIDE SEQUENCE [LARGE SCALE GENOMIC DNA]</scope>
</reference>
<protein>
    <submittedName>
        <fullName evidence="1">Uncharacterized protein</fullName>
    </submittedName>
</protein>